<sequence>MSNGQRMYCTFYSRSAIGKLRILLTMQGLFALAFVLLNSLLDGSDTADAAHASDRVFMGGSVVQKANYENSNNGPALHTLLKHADNNDNN</sequence>
<name>A0A225VVK1_9STRA</name>
<dbReference type="OrthoDB" id="103515at2759"/>
<reference evidence="3" key="1">
    <citation type="submission" date="2017-03" db="EMBL/GenBank/DDBJ databases">
        <title>Phytopthora megakarya and P. palmivora, two closely related causual agents of cacao black pod achieved similar genome size and gene model numbers by different mechanisms.</title>
        <authorList>
            <person name="Ali S."/>
            <person name="Shao J."/>
            <person name="Larry D.J."/>
            <person name="Kronmiller B."/>
            <person name="Shen D."/>
            <person name="Strem M.D."/>
            <person name="Melnick R.L."/>
            <person name="Guiltinan M.J."/>
            <person name="Tyler B.M."/>
            <person name="Meinhardt L.W."/>
            <person name="Bailey B.A."/>
        </authorList>
    </citation>
    <scope>NUCLEOTIDE SEQUENCE [LARGE SCALE GENOMIC DNA]</scope>
    <source>
        <strain evidence="3">zdho120</strain>
    </source>
</reference>
<feature type="transmembrane region" description="Helical" evidence="1">
    <location>
        <begin position="20"/>
        <end position="41"/>
    </location>
</feature>
<keyword evidence="1" id="KW-1133">Transmembrane helix</keyword>
<comment type="caution">
    <text evidence="2">The sequence shown here is derived from an EMBL/GenBank/DDBJ whole genome shotgun (WGS) entry which is preliminary data.</text>
</comment>
<evidence type="ECO:0000313" key="3">
    <source>
        <dbReference type="Proteomes" id="UP000198211"/>
    </source>
</evidence>
<evidence type="ECO:0000313" key="2">
    <source>
        <dbReference type="EMBL" id="OWZ09375.1"/>
    </source>
</evidence>
<keyword evidence="1" id="KW-0812">Transmembrane</keyword>
<organism evidence="2 3">
    <name type="scientific">Phytophthora megakarya</name>
    <dbReference type="NCBI Taxonomy" id="4795"/>
    <lineage>
        <taxon>Eukaryota</taxon>
        <taxon>Sar</taxon>
        <taxon>Stramenopiles</taxon>
        <taxon>Oomycota</taxon>
        <taxon>Peronosporomycetes</taxon>
        <taxon>Peronosporales</taxon>
        <taxon>Peronosporaceae</taxon>
        <taxon>Phytophthora</taxon>
    </lineage>
</organism>
<dbReference type="Proteomes" id="UP000198211">
    <property type="component" value="Unassembled WGS sequence"/>
</dbReference>
<protein>
    <submittedName>
        <fullName evidence="2">Uncharacterized protein</fullName>
    </submittedName>
</protein>
<gene>
    <name evidence="2" type="ORF">PHMEG_00017935</name>
</gene>
<keyword evidence="1" id="KW-0472">Membrane</keyword>
<dbReference type="AlphaFoldDB" id="A0A225VVK1"/>
<accession>A0A225VVK1</accession>
<keyword evidence="3" id="KW-1185">Reference proteome</keyword>
<evidence type="ECO:0000256" key="1">
    <source>
        <dbReference type="SAM" id="Phobius"/>
    </source>
</evidence>
<dbReference type="EMBL" id="NBNE01002815">
    <property type="protein sequence ID" value="OWZ09375.1"/>
    <property type="molecule type" value="Genomic_DNA"/>
</dbReference>
<proteinExistence type="predicted"/>